<accession>A0A821N5P1</accession>
<keyword evidence="2" id="KW-1185">Reference proteome</keyword>
<dbReference type="EMBL" id="CAJOBP010044553">
    <property type="protein sequence ID" value="CAF4780963.1"/>
    <property type="molecule type" value="Genomic_DNA"/>
</dbReference>
<organism evidence="1 2">
    <name type="scientific">Rotaria socialis</name>
    <dbReference type="NCBI Taxonomy" id="392032"/>
    <lineage>
        <taxon>Eukaryota</taxon>
        <taxon>Metazoa</taxon>
        <taxon>Spiralia</taxon>
        <taxon>Gnathifera</taxon>
        <taxon>Rotifera</taxon>
        <taxon>Eurotatoria</taxon>
        <taxon>Bdelloidea</taxon>
        <taxon>Philodinida</taxon>
        <taxon>Philodinidae</taxon>
        <taxon>Rotaria</taxon>
    </lineage>
</organism>
<protein>
    <submittedName>
        <fullName evidence="1">Uncharacterized protein</fullName>
    </submittedName>
</protein>
<gene>
    <name evidence="1" type="ORF">UJA718_LOCUS40376</name>
</gene>
<evidence type="ECO:0000313" key="2">
    <source>
        <dbReference type="Proteomes" id="UP000663873"/>
    </source>
</evidence>
<dbReference type="Proteomes" id="UP000663873">
    <property type="component" value="Unassembled WGS sequence"/>
</dbReference>
<dbReference type="AlphaFoldDB" id="A0A821N5P1"/>
<evidence type="ECO:0000313" key="1">
    <source>
        <dbReference type="EMBL" id="CAF4780963.1"/>
    </source>
</evidence>
<feature type="non-terminal residue" evidence="1">
    <location>
        <position position="1"/>
    </location>
</feature>
<comment type="caution">
    <text evidence="1">The sequence shown here is derived from an EMBL/GenBank/DDBJ whole genome shotgun (WGS) entry which is preliminary data.</text>
</comment>
<reference evidence="1" key="1">
    <citation type="submission" date="2021-02" db="EMBL/GenBank/DDBJ databases">
        <authorList>
            <person name="Nowell W R."/>
        </authorList>
    </citation>
    <scope>NUCLEOTIDE SEQUENCE</scope>
</reference>
<name>A0A821N5P1_9BILA</name>
<sequence>MVKLLHENGELNDDCLPCQTRFLMMINDISIDQQLFKLCDELFETKDDNTMEIFPKQ</sequence>
<proteinExistence type="predicted"/>